<reference evidence="2 3" key="1">
    <citation type="submission" date="2019-05" db="EMBL/GenBank/DDBJ databases">
        <title>Another draft genome of Portunus trituberculatus and its Hox gene families provides insights of decapod evolution.</title>
        <authorList>
            <person name="Jeong J.-H."/>
            <person name="Song I."/>
            <person name="Kim S."/>
            <person name="Choi T."/>
            <person name="Kim D."/>
            <person name="Ryu S."/>
            <person name="Kim W."/>
        </authorList>
    </citation>
    <scope>NUCLEOTIDE SEQUENCE [LARGE SCALE GENOMIC DNA]</scope>
    <source>
        <tissue evidence="2">Muscle</tissue>
    </source>
</reference>
<gene>
    <name evidence="2" type="ORF">E2C01_028130</name>
</gene>
<feature type="compositionally biased region" description="Polar residues" evidence="1">
    <location>
        <begin position="63"/>
        <end position="74"/>
    </location>
</feature>
<evidence type="ECO:0000313" key="3">
    <source>
        <dbReference type="Proteomes" id="UP000324222"/>
    </source>
</evidence>
<organism evidence="2 3">
    <name type="scientific">Portunus trituberculatus</name>
    <name type="common">Swimming crab</name>
    <name type="synonym">Neptunus trituberculatus</name>
    <dbReference type="NCBI Taxonomy" id="210409"/>
    <lineage>
        <taxon>Eukaryota</taxon>
        <taxon>Metazoa</taxon>
        <taxon>Ecdysozoa</taxon>
        <taxon>Arthropoda</taxon>
        <taxon>Crustacea</taxon>
        <taxon>Multicrustacea</taxon>
        <taxon>Malacostraca</taxon>
        <taxon>Eumalacostraca</taxon>
        <taxon>Eucarida</taxon>
        <taxon>Decapoda</taxon>
        <taxon>Pleocyemata</taxon>
        <taxon>Brachyura</taxon>
        <taxon>Eubrachyura</taxon>
        <taxon>Portunoidea</taxon>
        <taxon>Portunidae</taxon>
        <taxon>Portuninae</taxon>
        <taxon>Portunus</taxon>
    </lineage>
</organism>
<accession>A0A5B7ENI2</accession>
<comment type="caution">
    <text evidence="2">The sequence shown here is derived from an EMBL/GenBank/DDBJ whole genome shotgun (WGS) entry which is preliminary data.</text>
</comment>
<dbReference type="EMBL" id="VSRR010003115">
    <property type="protein sequence ID" value="MPC34729.1"/>
    <property type="molecule type" value="Genomic_DNA"/>
</dbReference>
<feature type="region of interest" description="Disordered" evidence="1">
    <location>
        <begin position="39"/>
        <end position="95"/>
    </location>
</feature>
<dbReference type="Proteomes" id="UP000324222">
    <property type="component" value="Unassembled WGS sequence"/>
</dbReference>
<sequence>MVIRNARKLKGTRIYINEDLCPASQELVKVQLPELHKAKDEGSVIQPAGAPEDRNEAVRNEPEAQSGNEAQRGSPTRVDHRPEEADTASVGSSRNCSYANRAKRNVFDNTHTSAKGKKKLDDTINPLYTIPKYTMHCRHRNRHGGGVAMYVSETYTSSLLQDIRDPTSANTACANNPFLLIGLL</sequence>
<keyword evidence="3" id="KW-1185">Reference proteome</keyword>
<proteinExistence type="predicted"/>
<name>A0A5B7ENI2_PORTR</name>
<evidence type="ECO:0000313" key="2">
    <source>
        <dbReference type="EMBL" id="MPC34729.1"/>
    </source>
</evidence>
<dbReference type="AlphaFoldDB" id="A0A5B7ENI2"/>
<feature type="compositionally biased region" description="Basic and acidic residues" evidence="1">
    <location>
        <begin position="51"/>
        <end position="62"/>
    </location>
</feature>
<evidence type="ECO:0000256" key="1">
    <source>
        <dbReference type="SAM" id="MobiDB-lite"/>
    </source>
</evidence>
<protein>
    <submittedName>
        <fullName evidence="2">Uncharacterized protein</fullName>
    </submittedName>
</protein>